<feature type="region of interest" description="Disordered" evidence="1">
    <location>
        <begin position="520"/>
        <end position="553"/>
    </location>
</feature>
<feature type="region of interest" description="Disordered" evidence="1">
    <location>
        <begin position="474"/>
        <end position="507"/>
    </location>
</feature>
<feature type="region of interest" description="Disordered" evidence="1">
    <location>
        <begin position="199"/>
        <end position="238"/>
    </location>
</feature>
<protein>
    <submittedName>
        <fullName evidence="2">Uncharacterized protein</fullName>
    </submittedName>
</protein>
<accession>A0A9D5DFC5</accession>
<evidence type="ECO:0000313" key="2">
    <source>
        <dbReference type="EMBL" id="KAJ1607005.1"/>
    </source>
</evidence>
<dbReference type="Proteomes" id="UP001067231">
    <property type="component" value="Unassembled WGS sequence"/>
</dbReference>
<name>A0A9D5DFC5_9CRYT</name>
<comment type="caution">
    <text evidence="2">The sequence shown here is derived from an EMBL/GenBank/DDBJ whole genome shotgun (WGS) entry which is preliminary data.</text>
</comment>
<proteinExistence type="predicted"/>
<reference evidence="2" key="1">
    <citation type="submission" date="2022-10" db="EMBL/GenBank/DDBJ databases">
        <title>Adaptive evolution leads to modifications in subtelomeric GC content in a zoonotic Cryptosporidium species.</title>
        <authorList>
            <person name="Li J."/>
            <person name="Feng Y."/>
            <person name="Xiao L."/>
        </authorList>
    </citation>
    <scope>NUCLEOTIDE SEQUENCE</scope>
    <source>
        <strain evidence="2">33844</strain>
    </source>
</reference>
<organism evidence="2">
    <name type="scientific">Cryptosporidium canis</name>
    <dbReference type="NCBI Taxonomy" id="195482"/>
    <lineage>
        <taxon>Eukaryota</taxon>
        <taxon>Sar</taxon>
        <taxon>Alveolata</taxon>
        <taxon>Apicomplexa</taxon>
        <taxon>Conoidasida</taxon>
        <taxon>Coccidia</taxon>
        <taxon>Eucoccidiorida</taxon>
        <taxon>Eimeriorina</taxon>
        <taxon>Cryptosporidiidae</taxon>
        <taxon>Cryptosporidium</taxon>
    </lineage>
</organism>
<evidence type="ECO:0000256" key="1">
    <source>
        <dbReference type="SAM" id="MobiDB-lite"/>
    </source>
</evidence>
<gene>
    <name evidence="2" type="ORF">OJ253_2526</name>
</gene>
<feature type="compositionally biased region" description="Acidic residues" evidence="1">
    <location>
        <begin position="476"/>
        <end position="485"/>
    </location>
</feature>
<sequence>MEIVAAAESSLLTSSLLKNLRLSNRMTSPRRVDLRQEPLHVGVLKVRDSVGFESEDLSLRGIEGVQQLVGLVEVDVRKTHKLVVYKLGDFEEGREQPNSGSGGGRDSHPAEQLAQSGGALRGQWPPGHSGDGAQSVREGALGASPGEALQDRGEPGVDFGVSSVGGLEVFGESSHVEEALAELIGDNSVEALEVPKHGREDAGIELGHPSPASGRTRRRGPRRSAGGSPESPPEPPALEQVDQEVDLGSEGLLELRVWGTEGGDEHAGLLRDWPEVRNGGEEPRSLVEEEARETAAEDFGVVDLDLRELEPGSPQGDSHVRGELVEDQEVVEEVVDAVLDNMDLPEELSGREGVGDADEHPGDEGLVVEGLGEVHVDYGVRLALLFRLREVVDVVGVEHVRRDGSQDLSCRLDGGGVCQEGSRQLVVEAVVLPEGERDRRGVTERGLLGRRLVQEPVDESGGLLEMVRVHAPGGEELSEEVEDGPGVESQRGSGDEVGTILCPDPDGTLRSVGLTLREVVDNNTDVREDEGEGGPRGGGEVLGELQSDKVNDS</sequence>
<dbReference type="EMBL" id="JAPCXC010000065">
    <property type="protein sequence ID" value="KAJ1607005.1"/>
    <property type="molecule type" value="Genomic_DNA"/>
</dbReference>
<feature type="region of interest" description="Disordered" evidence="1">
    <location>
        <begin position="92"/>
        <end position="160"/>
    </location>
</feature>
<dbReference type="AlphaFoldDB" id="A0A9D5DFC5"/>